<accession>A0ACC0PMJ1</accession>
<gene>
    <name evidence="1" type="ORF">RHMOL_Rhmol02G0082300</name>
</gene>
<comment type="caution">
    <text evidence="1">The sequence shown here is derived from an EMBL/GenBank/DDBJ whole genome shotgun (WGS) entry which is preliminary data.</text>
</comment>
<sequence>MLIFFQDTLKQLIMSSKVESIIKEMHQLDSLEEKIKYIRQFVEVTEKKQVVHSKVMNLVRQIKHVVFEAENIIELFVVHAFNAYQNQDHLFLDLESVKKEIKTLTAMVKKMYDEICVTLMD</sequence>
<proteinExistence type="predicted"/>
<organism evidence="1 2">
    <name type="scientific">Rhododendron molle</name>
    <name type="common">Chinese azalea</name>
    <name type="synonym">Azalea mollis</name>
    <dbReference type="NCBI Taxonomy" id="49168"/>
    <lineage>
        <taxon>Eukaryota</taxon>
        <taxon>Viridiplantae</taxon>
        <taxon>Streptophyta</taxon>
        <taxon>Embryophyta</taxon>
        <taxon>Tracheophyta</taxon>
        <taxon>Spermatophyta</taxon>
        <taxon>Magnoliopsida</taxon>
        <taxon>eudicotyledons</taxon>
        <taxon>Gunneridae</taxon>
        <taxon>Pentapetalae</taxon>
        <taxon>asterids</taxon>
        <taxon>Ericales</taxon>
        <taxon>Ericaceae</taxon>
        <taxon>Ericoideae</taxon>
        <taxon>Rhodoreae</taxon>
        <taxon>Rhododendron</taxon>
    </lineage>
</organism>
<evidence type="ECO:0000313" key="1">
    <source>
        <dbReference type="EMBL" id="KAI8566947.1"/>
    </source>
</evidence>
<name>A0ACC0PMJ1_RHOML</name>
<dbReference type="Proteomes" id="UP001062846">
    <property type="component" value="Chromosome 2"/>
</dbReference>
<evidence type="ECO:0000313" key="2">
    <source>
        <dbReference type="Proteomes" id="UP001062846"/>
    </source>
</evidence>
<keyword evidence="2" id="KW-1185">Reference proteome</keyword>
<protein>
    <submittedName>
        <fullName evidence="1">Uncharacterized protein</fullName>
    </submittedName>
</protein>
<dbReference type="EMBL" id="CM046389">
    <property type="protein sequence ID" value="KAI8566947.1"/>
    <property type="molecule type" value="Genomic_DNA"/>
</dbReference>
<reference evidence="1" key="1">
    <citation type="submission" date="2022-02" db="EMBL/GenBank/DDBJ databases">
        <title>Plant Genome Project.</title>
        <authorList>
            <person name="Zhang R.-G."/>
        </authorList>
    </citation>
    <scope>NUCLEOTIDE SEQUENCE</scope>
    <source>
        <strain evidence="1">AT1</strain>
    </source>
</reference>